<dbReference type="OrthoDB" id="5865257at2759"/>
<dbReference type="SUPFAM" id="SSF56112">
    <property type="entry name" value="Protein kinase-like (PK-like)"/>
    <property type="match status" value="1"/>
</dbReference>
<dbReference type="Gene3D" id="1.10.510.10">
    <property type="entry name" value="Transferase(Phosphotransferase) domain 1"/>
    <property type="match status" value="1"/>
</dbReference>
<dbReference type="FunFam" id="1.10.510.10:FF:001346">
    <property type="entry name" value="Uncharacterized protein"/>
    <property type="match status" value="1"/>
</dbReference>
<dbReference type="Pfam" id="PF07714">
    <property type="entry name" value="PK_Tyr_Ser-Thr"/>
    <property type="match status" value="1"/>
</dbReference>
<dbReference type="AlphaFoldDB" id="A0A2A6BHM1"/>
<accession>A0A8R1YPS6</accession>
<reference evidence="1" key="2">
    <citation type="submission" date="2022-06" db="UniProtKB">
        <authorList>
            <consortium name="EnsemblMetazoa"/>
        </authorList>
    </citation>
    <scope>IDENTIFICATION</scope>
    <source>
        <strain evidence="1">PS312</strain>
    </source>
</reference>
<keyword evidence="2" id="KW-1185">Reference proteome</keyword>
<gene>
    <name evidence="1" type="primary">WBGene00205989</name>
</gene>
<sequence length="88" mass="10173">MLGGTPYAGWPAAELLTRLKLGERMEKPDNCSDILYKLMCNCWSENPSQRPAFTSLRKQLRVLLENVSKDEYYLKLNPHAHYNVLESD</sequence>
<evidence type="ECO:0000313" key="2">
    <source>
        <dbReference type="Proteomes" id="UP000005239"/>
    </source>
</evidence>
<reference evidence="2" key="1">
    <citation type="journal article" date="2008" name="Nat. Genet.">
        <title>The Pristionchus pacificus genome provides a unique perspective on nematode lifestyle and parasitism.</title>
        <authorList>
            <person name="Dieterich C."/>
            <person name="Clifton S.W."/>
            <person name="Schuster L.N."/>
            <person name="Chinwalla A."/>
            <person name="Delehaunty K."/>
            <person name="Dinkelacker I."/>
            <person name="Fulton L."/>
            <person name="Fulton R."/>
            <person name="Godfrey J."/>
            <person name="Minx P."/>
            <person name="Mitreva M."/>
            <person name="Roeseler W."/>
            <person name="Tian H."/>
            <person name="Witte H."/>
            <person name="Yang S.P."/>
            <person name="Wilson R.K."/>
            <person name="Sommer R.J."/>
        </authorList>
    </citation>
    <scope>NUCLEOTIDE SEQUENCE [LARGE SCALE GENOMIC DNA]</scope>
    <source>
        <strain evidence="2">PS312</strain>
    </source>
</reference>
<dbReference type="InterPro" id="IPR001245">
    <property type="entry name" value="Ser-Thr/Tyr_kinase_cat_dom"/>
</dbReference>
<dbReference type="InterPro" id="IPR011009">
    <property type="entry name" value="Kinase-like_dom_sf"/>
</dbReference>
<evidence type="ECO:0000313" key="1">
    <source>
        <dbReference type="EnsemblMetazoa" id="PPA33129.1"/>
    </source>
</evidence>
<dbReference type="PANTHER" id="PTHR24416">
    <property type="entry name" value="TYROSINE-PROTEIN KINASE RECEPTOR"/>
    <property type="match status" value="1"/>
</dbReference>
<dbReference type="GO" id="GO:0004672">
    <property type="term" value="F:protein kinase activity"/>
    <property type="evidence" value="ECO:0007669"/>
    <property type="project" value="InterPro"/>
</dbReference>
<dbReference type="PANTHER" id="PTHR24416:SF583">
    <property type="entry name" value="RECEPTOR PROTEIN-TYROSINE KINASE"/>
    <property type="match status" value="1"/>
</dbReference>
<dbReference type="Proteomes" id="UP000005239">
    <property type="component" value="Unassembled WGS sequence"/>
</dbReference>
<accession>A0A2A6BHM1</accession>
<protein>
    <submittedName>
        <fullName evidence="1">Tyrosine kinase</fullName>
    </submittedName>
</protein>
<organism evidence="1 2">
    <name type="scientific">Pristionchus pacificus</name>
    <name type="common">Parasitic nematode worm</name>
    <dbReference type="NCBI Taxonomy" id="54126"/>
    <lineage>
        <taxon>Eukaryota</taxon>
        <taxon>Metazoa</taxon>
        <taxon>Ecdysozoa</taxon>
        <taxon>Nematoda</taxon>
        <taxon>Chromadorea</taxon>
        <taxon>Rhabditida</taxon>
        <taxon>Rhabditina</taxon>
        <taxon>Diplogasteromorpha</taxon>
        <taxon>Diplogasteroidea</taxon>
        <taxon>Neodiplogasteridae</taxon>
        <taxon>Pristionchus</taxon>
    </lineage>
</organism>
<name>A0A2A6BHM1_PRIPA</name>
<proteinExistence type="predicted"/>
<dbReference type="InterPro" id="IPR050122">
    <property type="entry name" value="RTK"/>
</dbReference>
<dbReference type="EnsemblMetazoa" id="PPA33129.1">
    <property type="protein sequence ID" value="PPA33129.1"/>
    <property type="gene ID" value="WBGene00205989"/>
</dbReference>